<proteinExistence type="predicted"/>
<reference evidence="3" key="1">
    <citation type="submission" date="2017-09" db="EMBL/GenBank/DDBJ databases">
        <title>Depth-based differentiation of microbial function through sediment-hosted aquifers and enrichment of novel symbionts in the deep terrestrial subsurface.</title>
        <authorList>
            <person name="Probst A.J."/>
            <person name="Ladd B."/>
            <person name="Jarett J.K."/>
            <person name="Geller-Mcgrath D.E."/>
            <person name="Sieber C.M.K."/>
            <person name="Emerson J.B."/>
            <person name="Anantharaman K."/>
            <person name="Thomas B.C."/>
            <person name="Malmstrom R."/>
            <person name="Stieglmeier M."/>
            <person name="Klingl A."/>
            <person name="Woyke T."/>
            <person name="Ryan C.M."/>
            <person name="Banfield J.F."/>
        </authorList>
    </citation>
    <scope>NUCLEOTIDE SEQUENCE [LARGE SCALE GENOMIC DNA]</scope>
</reference>
<dbReference type="InterPro" id="IPR012902">
    <property type="entry name" value="N_methyl_site"/>
</dbReference>
<evidence type="ECO:0008006" key="4">
    <source>
        <dbReference type="Google" id="ProtNLM"/>
    </source>
</evidence>
<keyword evidence="1" id="KW-1133">Transmembrane helix</keyword>
<dbReference type="AlphaFoldDB" id="A0A2M7TZ29"/>
<name>A0A2M7TZ29_9BACT</name>
<dbReference type="EMBL" id="PFOB01000032">
    <property type="protein sequence ID" value="PIZ63078.1"/>
    <property type="molecule type" value="Genomic_DNA"/>
</dbReference>
<keyword evidence="1" id="KW-0472">Membrane</keyword>
<comment type="caution">
    <text evidence="2">The sequence shown here is derived from an EMBL/GenBank/DDBJ whole genome shotgun (WGS) entry which is preliminary data.</text>
</comment>
<gene>
    <name evidence="2" type="ORF">COY16_02825</name>
</gene>
<dbReference type="Pfam" id="PF07963">
    <property type="entry name" value="N_methyl"/>
    <property type="match status" value="1"/>
</dbReference>
<dbReference type="InterPro" id="IPR016785">
    <property type="entry name" value="ComGD"/>
</dbReference>
<feature type="transmembrane region" description="Helical" evidence="1">
    <location>
        <begin position="12"/>
        <end position="32"/>
    </location>
</feature>
<dbReference type="GO" id="GO:0030420">
    <property type="term" value="P:establishment of competence for transformation"/>
    <property type="evidence" value="ECO:0007669"/>
    <property type="project" value="InterPro"/>
</dbReference>
<evidence type="ECO:0000256" key="1">
    <source>
        <dbReference type="SAM" id="Phobius"/>
    </source>
</evidence>
<organism evidence="2 3">
    <name type="scientific">Candidatus Roizmanbacteria bacterium CG_4_10_14_0_2_um_filter_39_13</name>
    <dbReference type="NCBI Taxonomy" id="1974825"/>
    <lineage>
        <taxon>Bacteria</taxon>
        <taxon>Candidatus Roizmaniibacteriota</taxon>
    </lineage>
</organism>
<dbReference type="Proteomes" id="UP000228503">
    <property type="component" value="Unassembled WGS sequence"/>
</dbReference>
<dbReference type="NCBIfam" id="TIGR02532">
    <property type="entry name" value="IV_pilin_GFxxxE"/>
    <property type="match status" value="1"/>
</dbReference>
<evidence type="ECO:0000313" key="2">
    <source>
        <dbReference type="EMBL" id="PIZ63078.1"/>
    </source>
</evidence>
<accession>A0A2M7TZ29</accession>
<protein>
    <recommendedName>
        <fullName evidence="4">General secretion pathway GspH domain-containing protein</fullName>
    </recommendedName>
</protein>
<dbReference type="PROSITE" id="PS00409">
    <property type="entry name" value="PROKAR_NTER_METHYL"/>
    <property type="match status" value="1"/>
</dbReference>
<dbReference type="InterPro" id="IPR045584">
    <property type="entry name" value="Pilin-like"/>
</dbReference>
<dbReference type="PIRSF" id="PIRSF021292">
    <property type="entry name" value="Competence_ComGD"/>
    <property type="match status" value="1"/>
</dbReference>
<evidence type="ECO:0000313" key="3">
    <source>
        <dbReference type="Proteomes" id="UP000228503"/>
    </source>
</evidence>
<sequence>MNTKGFTLIEISVVMAITVILLTLTTISLISFQQNAFVDTTVEQLISDMKYQQMSAMNGAADGESTAQKFGIHFDTNSYTLFHGDSLNVSEPTNFTISLESAMSFADVTFPQDEIIFEKGSGEINGFVDGQNTIIIQDSSNTNQVTITINKLGVITQIQ</sequence>
<dbReference type="SUPFAM" id="SSF54523">
    <property type="entry name" value="Pili subunits"/>
    <property type="match status" value="1"/>
</dbReference>
<keyword evidence="1" id="KW-0812">Transmembrane</keyword>